<dbReference type="GO" id="GO:0019898">
    <property type="term" value="C:extrinsic component of membrane"/>
    <property type="evidence" value="ECO:0007669"/>
    <property type="project" value="InterPro"/>
</dbReference>
<name>A0A0F5YMD9_9CYAN</name>
<keyword evidence="2" id="KW-0793">Thylakoid</keyword>
<keyword evidence="3" id="KW-0472">Membrane</keyword>
<dbReference type="RefSeq" id="WP_046276554.1">
    <property type="nucleotide sequence ID" value="NZ_LATL02000288.1"/>
</dbReference>
<dbReference type="AlphaFoldDB" id="A0A0F5YMD9"/>
<dbReference type="Proteomes" id="UP000033607">
    <property type="component" value="Unassembled WGS sequence"/>
</dbReference>
<dbReference type="OrthoDB" id="425184at2"/>
<evidence type="ECO:0000313" key="6">
    <source>
        <dbReference type="Proteomes" id="UP000033607"/>
    </source>
</evidence>
<reference evidence="5 6" key="1">
    <citation type="submission" date="2015-06" db="EMBL/GenBank/DDBJ databases">
        <title>Draft genome assembly of filamentous brackish cyanobacterium Limnoraphis robusta strain CS-951.</title>
        <authorList>
            <person name="Willis A."/>
            <person name="Parks M."/>
            <person name="Burford M.A."/>
        </authorList>
    </citation>
    <scope>NUCLEOTIDE SEQUENCE [LARGE SCALE GENOMIC DNA]</scope>
    <source>
        <strain evidence="5 6">CS-951</strain>
    </source>
</reference>
<feature type="chain" id="PRO_5002498134" evidence="4">
    <location>
        <begin position="23"/>
        <end position="148"/>
    </location>
</feature>
<dbReference type="PROSITE" id="PS51257">
    <property type="entry name" value="PROKAR_LIPOPROTEIN"/>
    <property type="match status" value="1"/>
</dbReference>
<dbReference type="InterPro" id="IPR008797">
    <property type="entry name" value="PSII_PsbQ"/>
</dbReference>
<evidence type="ECO:0000256" key="2">
    <source>
        <dbReference type="ARBA" id="ARBA00023078"/>
    </source>
</evidence>
<dbReference type="Gene3D" id="1.20.120.290">
    <property type="entry name" value="Oxygen-evolving enhancer protein 3 (PsbQ), four-helix up-down bundle"/>
    <property type="match status" value="1"/>
</dbReference>
<dbReference type="Pfam" id="PF05757">
    <property type="entry name" value="PsbQ"/>
    <property type="match status" value="1"/>
</dbReference>
<sequence>MKRYRSILSCLLAFVMAFIVGCGSPQVKEPPTYSEAQLQQIQKYQSDLIGLRDRMTSELPAYINNRKWVEVNNFVHGPMGSLLQEMNYLIKNLLPDDQPPARQLSREVFEHLLQIGEAAEKANLSQASLNYQGALEDLNAFLDLVPQA</sequence>
<gene>
    <name evidence="5" type="ORF">WN50_00620</name>
</gene>
<dbReference type="InterPro" id="IPR017487">
    <property type="entry name" value="PSII_PsbQ_cyanobac"/>
</dbReference>
<dbReference type="GO" id="GO:0005509">
    <property type="term" value="F:calcium ion binding"/>
    <property type="evidence" value="ECO:0007669"/>
    <property type="project" value="InterPro"/>
</dbReference>
<accession>A0A0F5YMD9</accession>
<dbReference type="NCBIfam" id="TIGR03042">
    <property type="entry name" value="PS_II_psbQ_bact"/>
    <property type="match status" value="1"/>
</dbReference>
<feature type="signal peptide" evidence="4">
    <location>
        <begin position="1"/>
        <end position="22"/>
    </location>
</feature>
<comment type="caution">
    <text evidence="5">The sequence shown here is derived from an EMBL/GenBank/DDBJ whole genome shotgun (WGS) entry which is preliminary data.</text>
</comment>
<comment type="subcellular location">
    <subcellularLocation>
        <location evidence="1">Membrane</location>
    </subcellularLocation>
</comment>
<protein>
    <submittedName>
        <fullName evidence="5">Photosystem II protein PsbQ</fullName>
    </submittedName>
</protein>
<dbReference type="EMBL" id="LATL02000288">
    <property type="protein sequence ID" value="KKD39943.1"/>
    <property type="molecule type" value="Genomic_DNA"/>
</dbReference>
<dbReference type="PATRIC" id="fig|1637645.4.peg.5692"/>
<evidence type="ECO:0000313" key="5">
    <source>
        <dbReference type="EMBL" id="KKD39943.1"/>
    </source>
</evidence>
<proteinExistence type="predicted"/>
<dbReference type="InterPro" id="IPR023222">
    <property type="entry name" value="PsbQ-like_dom_sf"/>
</dbReference>
<keyword evidence="4" id="KW-0732">Signal</keyword>
<dbReference type="GO" id="GO:0015979">
    <property type="term" value="P:photosynthesis"/>
    <property type="evidence" value="ECO:0007669"/>
    <property type="project" value="InterPro"/>
</dbReference>
<evidence type="ECO:0000256" key="4">
    <source>
        <dbReference type="SAM" id="SignalP"/>
    </source>
</evidence>
<organism evidence="5 6">
    <name type="scientific">Limnoraphis robusta CS-951</name>
    <dbReference type="NCBI Taxonomy" id="1637645"/>
    <lineage>
        <taxon>Bacteria</taxon>
        <taxon>Bacillati</taxon>
        <taxon>Cyanobacteriota</taxon>
        <taxon>Cyanophyceae</taxon>
        <taxon>Oscillatoriophycideae</taxon>
        <taxon>Oscillatoriales</taxon>
        <taxon>Sirenicapillariaceae</taxon>
        <taxon>Limnoraphis</taxon>
    </lineage>
</organism>
<dbReference type="GO" id="GO:0009654">
    <property type="term" value="C:photosystem II oxygen evolving complex"/>
    <property type="evidence" value="ECO:0007669"/>
    <property type="project" value="InterPro"/>
</dbReference>
<dbReference type="SUPFAM" id="SSF101112">
    <property type="entry name" value="Oxygen-evolving enhancer protein 3"/>
    <property type="match status" value="1"/>
</dbReference>
<evidence type="ECO:0000256" key="1">
    <source>
        <dbReference type="ARBA" id="ARBA00004370"/>
    </source>
</evidence>
<evidence type="ECO:0000256" key="3">
    <source>
        <dbReference type="ARBA" id="ARBA00023136"/>
    </source>
</evidence>